<protein>
    <submittedName>
        <fullName evidence="1">Uncharacterized protein</fullName>
    </submittedName>
</protein>
<gene>
    <name evidence="1" type="ORF">ACD_3C00149G0009</name>
</gene>
<dbReference type="SUPFAM" id="SSF54001">
    <property type="entry name" value="Cysteine proteinases"/>
    <property type="match status" value="1"/>
</dbReference>
<sequence>MTSKESNNTREKARIYEKIDISSSKRLEEEIMSNPQAIEHSTKLKILNEKIWMLQNQIKNTPDIVIAKKELKSQLRDLNREKNRIIKFYIVIKNPEVYWDLSKNSNIDAISAKDLLKIDLKSKWFLSSAFAFRQSVEANGNIIEEPLDYGKLQLWDDIMIDFWKNNQANRKIWVWDILPSKARIVEVIDNNWKSRIWMRDISWSRIWYYDENARYIPVFNGYKLHIPKNEELKDPKYAKILSGKNIKSAFIDDKELAEVEKSEDQAKLQYIWKLEQFAQAEKYNQITEELSVWIASSSYKDKLEQVIKKAKIMMESWDSKYSKEDLMTVVSRLEKTLEVVGDKNLLWLDIDKYKAAICSHESGWDYFARNDEIWRKKWIVPANWAFWKYQFISGTANDYLKKLWAPTIDPTNEESIQAFLNNPSLQEQVMDLHIVNTVERIIIPRISDNSISISENKDMNYYLALTHIGWPWALKNESAKDWLGTSASKYAMNVAEMARNWIGWRIKTDTKIEFLAKTTPDAFIAAAGTHLWDTYSWWGWRWDNTEKTDCSWLILMSMKQCKVLNDSYDNTAEWLARLTVQKPVSEVQRWDLVFLRDKTWKRKWAITHVEIATGPLTSEWIPKIDASSWAWKVIDNKFQAIDSNKYEIIVWTPTFYS</sequence>
<dbReference type="EMBL" id="AMFJ01000423">
    <property type="protein sequence ID" value="EKE27798.1"/>
    <property type="molecule type" value="Genomic_DNA"/>
</dbReference>
<dbReference type="Gene3D" id="3.90.1720.10">
    <property type="entry name" value="endopeptidase domain like (from Nostoc punctiforme)"/>
    <property type="match status" value="1"/>
</dbReference>
<reference evidence="1" key="1">
    <citation type="journal article" date="2012" name="Science">
        <title>Fermentation, hydrogen, and sulfur metabolism in multiple uncultivated bacterial phyla.</title>
        <authorList>
            <person name="Wrighton K.C."/>
            <person name="Thomas B.C."/>
            <person name="Sharon I."/>
            <person name="Miller C.S."/>
            <person name="Castelle C.J."/>
            <person name="VerBerkmoes N.C."/>
            <person name="Wilkins M.J."/>
            <person name="Hettich R.L."/>
            <person name="Lipton M.S."/>
            <person name="Williams K.H."/>
            <person name="Long P.E."/>
            <person name="Banfield J.F."/>
        </authorList>
    </citation>
    <scope>NUCLEOTIDE SEQUENCE [LARGE SCALE GENOMIC DNA]</scope>
</reference>
<organism evidence="1">
    <name type="scientific">uncultured bacterium</name>
    <name type="common">gcode 4</name>
    <dbReference type="NCBI Taxonomy" id="1234023"/>
    <lineage>
        <taxon>Bacteria</taxon>
        <taxon>environmental samples</taxon>
    </lineage>
</organism>
<accession>K2FXT2</accession>
<comment type="caution">
    <text evidence="1">The sequence shown here is derived from an EMBL/GenBank/DDBJ whole genome shotgun (WGS) entry which is preliminary data.</text>
</comment>
<dbReference type="AlphaFoldDB" id="K2FXT2"/>
<dbReference type="InterPro" id="IPR038765">
    <property type="entry name" value="Papain-like_cys_pep_sf"/>
</dbReference>
<name>K2FXT2_9BACT</name>
<evidence type="ECO:0000313" key="1">
    <source>
        <dbReference type="EMBL" id="EKE27798.1"/>
    </source>
</evidence>
<proteinExistence type="predicted"/>